<dbReference type="Proteomes" id="UP000020406">
    <property type="component" value="Unassembled WGS sequence"/>
</dbReference>
<sequence>MIKACDCDAEDGAMQQQCGWLNPHTIFRSDMLRFAGVWPCAAVEAQ</sequence>
<gene>
    <name evidence="1" type="ORF">AF72_12555</name>
</gene>
<name>Z9JGH9_9GAMM</name>
<accession>Z9JGH9</accession>
<dbReference type="STRING" id="1444770.AF72_12555"/>
<protein>
    <submittedName>
        <fullName evidence="1">Uncharacterized protein</fullName>
    </submittedName>
</protein>
<dbReference type="PATRIC" id="fig|1444770.3.peg.2961"/>
<proteinExistence type="predicted"/>
<dbReference type="EMBL" id="JDSQ01000032">
    <property type="protein sequence ID" value="EWS77103.1"/>
    <property type="molecule type" value="Genomic_DNA"/>
</dbReference>
<evidence type="ECO:0000313" key="2">
    <source>
        <dbReference type="Proteomes" id="UP000020406"/>
    </source>
</evidence>
<organism evidence="1 2">
    <name type="scientific">Xylella taiwanensis</name>
    <dbReference type="NCBI Taxonomy" id="1444770"/>
    <lineage>
        <taxon>Bacteria</taxon>
        <taxon>Pseudomonadati</taxon>
        <taxon>Pseudomonadota</taxon>
        <taxon>Gammaproteobacteria</taxon>
        <taxon>Lysobacterales</taxon>
        <taxon>Lysobacteraceae</taxon>
        <taxon>Xylella</taxon>
    </lineage>
</organism>
<comment type="caution">
    <text evidence="1">The sequence shown here is derived from an EMBL/GenBank/DDBJ whole genome shotgun (WGS) entry which is preliminary data.</text>
</comment>
<reference evidence="1 2" key="1">
    <citation type="journal article" date="2014" name="Genome Announc.">
        <title>Draft Genome Sequence of Xylella fastidiosa Pear Leaf Scorch Strain in Taiwan.</title>
        <authorList>
            <person name="Su C.C."/>
            <person name="Deng W.L."/>
            <person name="Jan F.J."/>
            <person name="Chang C.J."/>
            <person name="Huang H."/>
            <person name="Chen J."/>
        </authorList>
    </citation>
    <scope>NUCLEOTIDE SEQUENCE [LARGE SCALE GENOMIC DNA]</scope>
    <source>
        <strain evidence="1 2">PLS229</strain>
    </source>
</reference>
<evidence type="ECO:0000313" key="1">
    <source>
        <dbReference type="EMBL" id="EWS77103.1"/>
    </source>
</evidence>
<dbReference type="AlphaFoldDB" id="Z9JGH9"/>